<sequence length="214" mass="23099">MKLDDTASGVLARVLTAAPARRQAIFAALAAQEEQVGFYDAGDDLLPMSFAEVIRHGRPGDILRRAFGEVPEGFASMLTQIGERPLPRAKDYIALRALLADSDARAADALRGSGRITSRKLDVLNALDPRWRHANTLERIDSGGEALMFNQAIGFIQSLNSKATDEVIAGAIAAMRPTSTLARLLDRFLQRADQLAAHPIASGDNELRPSIRAA</sequence>
<reference evidence="1 2" key="1">
    <citation type="submission" date="2014-12" db="EMBL/GenBank/DDBJ databases">
        <title>Genome sequencing of Brevundimonas nasdae TPW30.</title>
        <authorList>
            <person name="Tan P.W."/>
            <person name="Chan K.-G."/>
        </authorList>
    </citation>
    <scope>NUCLEOTIDE SEQUENCE [LARGE SCALE GENOMIC DNA]</scope>
    <source>
        <strain evidence="1 2">TPW30</strain>
    </source>
</reference>
<evidence type="ECO:0000313" key="2">
    <source>
        <dbReference type="Proteomes" id="UP000031166"/>
    </source>
</evidence>
<dbReference type="Proteomes" id="UP000031166">
    <property type="component" value="Unassembled WGS sequence"/>
</dbReference>
<comment type="caution">
    <text evidence="1">The sequence shown here is derived from an EMBL/GenBank/DDBJ whole genome shotgun (WGS) entry which is preliminary data.</text>
</comment>
<organism evidence="1 2">
    <name type="scientific">Brevundimonas nasdae</name>
    <dbReference type="NCBI Taxonomy" id="172043"/>
    <lineage>
        <taxon>Bacteria</taxon>
        <taxon>Pseudomonadati</taxon>
        <taxon>Pseudomonadota</taxon>
        <taxon>Alphaproteobacteria</taxon>
        <taxon>Caulobacterales</taxon>
        <taxon>Caulobacteraceae</taxon>
        <taxon>Brevundimonas</taxon>
    </lineage>
</organism>
<protein>
    <submittedName>
        <fullName evidence="1">Uncharacterized protein</fullName>
    </submittedName>
</protein>
<dbReference type="EMBL" id="JWSY01000004">
    <property type="protein sequence ID" value="KIC60549.1"/>
    <property type="molecule type" value="Genomic_DNA"/>
</dbReference>
<dbReference type="AlphaFoldDB" id="A0A0B4CGZ0"/>
<evidence type="ECO:0000313" key="1">
    <source>
        <dbReference type="EMBL" id="KIC60549.1"/>
    </source>
</evidence>
<name>A0A0B4CGZ0_9CAUL</name>
<accession>A0A0B4CGZ0</accession>
<proteinExistence type="predicted"/>
<gene>
    <name evidence="1" type="ORF">RM53_03635</name>
</gene>